<gene>
    <name evidence="6" type="ORF">K6K41_08690</name>
</gene>
<sequence length="293" mass="30960">MIAELRTLVAVARHGTFTGAGERIGLTQAAVSGHVKRLEERLGFELFERTGRSARLNAAGLRTVDRARRIIELVDGLGAPEGSEAEARLRVGAIASVQATLLAAALGRFRALRPKTHVRVVPGVSLHLLDQLDAGDLDMAVIVRPPFDLPPRFAWRTAVREPIALLVPQAVEGDDWRALVRSQPFVRYDRTSFGGRQVDALLRVEGLEPSEAAELDELPAIAAMVAVGVGVALAPVSPFGPPPPPGVRVVAVGPSPRHRELGVVCDALTDGGPASTLIELVVEAAADRASAPG</sequence>
<dbReference type="Proteomes" id="UP000825701">
    <property type="component" value="Chromosome"/>
</dbReference>
<keyword evidence="3" id="KW-0238">DNA-binding</keyword>
<evidence type="ECO:0000313" key="7">
    <source>
        <dbReference type="Proteomes" id="UP000825701"/>
    </source>
</evidence>
<dbReference type="InterPro" id="IPR005119">
    <property type="entry name" value="LysR_subst-bd"/>
</dbReference>
<dbReference type="InterPro" id="IPR036390">
    <property type="entry name" value="WH_DNA-bd_sf"/>
</dbReference>
<dbReference type="Pfam" id="PF03466">
    <property type="entry name" value="LysR_substrate"/>
    <property type="match status" value="1"/>
</dbReference>
<dbReference type="PRINTS" id="PR00039">
    <property type="entry name" value="HTHLYSR"/>
</dbReference>
<dbReference type="InterPro" id="IPR000847">
    <property type="entry name" value="LysR_HTH_N"/>
</dbReference>
<dbReference type="PANTHER" id="PTHR30346:SF28">
    <property type="entry name" value="HTH-TYPE TRANSCRIPTIONAL REGULATOR CYNR"/>
    <property type="match status" value="1"/>
</dbReference>
<dbReference type="Pfam" id="PF00126">
    <property type="entry name" value="HTH_1"/>
    <property type="match status" value="1"/>
</dbReference>
<evidence type="ECO:0000256" key="1">
    <source>
        <dbReference type="ARBA" id="ARBA00009437"/>
    </source>
</evidence>
<feature type="domain" description="HTH lysR-type" evidence="5">
    <location>
        <begin position="1"/>
        <end position="57"/>
    </location>
</feature>
<dbReference type="SUPFAM" id="SSF53850">
    <property type="entry name" value="Periplasmic binding protein-like II"/>
    <property type="match status" value="1"/>
</dbReference>
<keyword evidence="7" id="KW-1185">Reference proteome</keyword>
<keyword evidence="2" id="KW-0805">Transcription regulation</keyword>
<dbReference type="SUPFAM" id="SSF46785">
    <property type="entry name" value="Winged helix' DNA-binding domain"/>
    <property type="match status" value="1"/>
</dbReference>
<comment type="similarity">
    <text evidence="1">Belongs to the LysR transcriptional regulatory family.</text>
</comment>
<name>A0A9E6RI86_9HYPH</name>
<dbReference type="PROSITE" id="PS50931">
    <property type="entry name" value="HTH_LYSR"/>
    <property type="match status" value="1"/>
</dbReference>
<dbReference type="EMBL" id="CP081869">
    <property type="protein sequence ID" value="QZO01492.1"/>
    <property type="molecule type" value="Genomic_DNA"/>
</dbReference>
<evidence type="ECO:0000256" key="3">
    <source>
        <dbReference type="ARBA" id="ARBA00023125"/>
    </source>
</evidence>
<evidence type="ECO:0000256" key="2">
    <source>
        <dbReference type="ARBA" id="ARBA00023015"/>
    </source>
</evidence>
<dbReference type="GO" id="GO:0003700">
    <property type="term" value="F:DNA-binding transcription factor activity"/>
    <property type="evidence" value="ECO:0007669"/>
    <property type="project" value="InterPro"/>
</dbReference>
<dbReference type="GO" id="GO:0032993">
    <property type="term" value="C:protein-DNA complex"/>
    <property type="evidence" value="ECO:0007669"/>
    <property type="project" value="TreeGrafter"/>
</dbReference>
<dbReference type="KEGG" id="cmet:K6K41_08690"/>
<accession>A0A9E6RI86</accession>
<dbReference type="FunFam" id="1.10.10.10:FF:000001">
    <property type="entry name" value="LysR family transcriptional regulator"/>
    <property type="match status" value="1"/>
</dbReference>
<evidence type="ECO:0000259" key="5">
    <source>
        <dbReference type="PROSITE" id="PS50931"/>
    </source>
</evidence>
<keyword evidence="4" id="KW-0804">Transcription</keyword>
<dbReference type="AlphaFoldDB" id="A0A9E6RI86"/>
<dbReference type="PANTHER" id="PTHR30346">
    <property type="entry name" value="TRANSCRIPTIONAL DUAL REGULATOR HCAR-RELATED"/>
    <property type="match status" value="1"/>
</dbReference>
<dbReference type="RefSeq" id="WP_261404775.1">
    <property type="nucleotide sequence ID" value="NZ_CP081869.1"/>
</dbReference>
<dbReference type="InterPro" id="IPR036388">
    <property type="entry name" value="WH-like_DNA-bd_sf"/>
</dbReference>
<dbReference type="Gene3D" id="3.40.190.10">
    <property type="entry name" value="Periplasmic binding protein-like II"/>
    <property type="match status" value="2"/>
</dbReference>
<reference evidence="6" key="1">
    <citation type="submission" date="2021-08" db="EMBL/GenBank/DDBJ databases">
        <authorList>
            <person name="Zhang H."/>
            <person name="Xu M."/>
            <person name="Yu Z."/>
            <person name="Yang L."/>
            <person name="Cai Y."/>
        </authorList>
    </citation>
    <scope>NUCLEOTIDE SEQUENCE</scope>
    <source>
        <strain evidence="6">CHL1</strain>
    </source>
</reference>
<evidence type="ECO:0000313" key="6">
    <source>
        <dbReference type="EMBL" id="QZO01492.1"/>
    </source>
</evidence>
<proteinExistence type="inferred from homology"/>
<evidence type="ECO:0000256" key="4">
    <source>
        <dbReference type="ARBA" id="ARBA00023163"/>
    </source>
</evidence>
<protein>
    <submittedName>
        <fullName evidence="6">LysR family transcriptional regulator</fullName>
    </submittedName>
</protein>
<dbReference type="GO" id="GO:0003677">
    <property type="term" value="F:DNA binding"/>
    <property type="evidence" value="ECO:0007669"/>
    <property type="project" value="UniProtKB-KW"/>
</dbReference>
<dbReference type="Gene3D" id="1.10.10.10">
    <property type="entry name" value="Winged helix-like DNA-binding domain superfamily/Winged helix DNA-binding domain"/>
    <property type="match status" value="1"/>
</dbReference>
<organism evidence="6 7">
    <name type="scientific">Chenggangzhangella methanolivorans</name>
    <dbReference type="NCBI Taxonomy" id="1437009"/>
    <lineage>
        <taxon>Bacteria</taxon>
        <taxon>Pseudomonadati</taxon>
        <taxon>Pseudomonadota</taxon>
        <taxon>Alphaproteobacteria</taxon>
        <taxon>Hyphomicrobiales</taxon>
        <taxon>Methylopilaceae</taxon>
        <taxon>Chenggangzhangella</taxon>
    </lineage>
</organism>